<dbReference type="EMBL" id="JBANRG010000005">
    <property type="protein sequence ID" value="KAK7466131.1"/>
    <property type="molecule type" value="Genomic_DNA"/>
</dbReference>
<feature type="transmembrane region" description="Helical" evidence="6">
    <location>
        <begin position="335"/>
        <end position="357"/>
    </location>
</feature>
<protein>
    <recommendedName>
        <fullName evidence="7">Major facilitator superfamily (MFS) profile domain-containing protein</fullName>
    </recommendedName>
</protein>
<evidence type="ECO:0000256" key="5">
    <source>
        <dbReference type="ARBA" id="ARBA00023136"/>
    </source>
</evidence>
<name>A0ABR1JS06_9AGAR</name>
<evidence type="ECO:0000256" key="6">
    <source>
        <dbReference type="SAM" id="Phobius"/>
    </source>
</evidence>
<dbReference type="InterPro" id="IPR020846">
    <property type="entry name" value="MFS_dom"/>
</dbReference>
<dbReference type="Proteomes" id="UP001498398">
    <property type="component" value="Unassembled WGS sequence"/>
</dbReference>
<dbReference type="CDD" id="cd17330">
    <property type="entry name" value="MFS_SLC46_TetA_like"/>
    <property type="match status" value="1"/>
</dbReference>
<dbReference type="SUPFAM" id="SSF103473">
    <property type="entry name" value="MFS general substrate transporter"/>
    <property type="match status" value="1"/>
</dbReference>
<reference evidence="8 9" key="1">
    <citation type="submission" date="2024-01" db="EMBL/GenBank/DDBJ databases">
        <title>A draft genome for the cacao thread blight pathogen Marasmiellus scandens.</title>
        <authorList>
            <person name="Baruah I.K."/>
            <person name="Leung J."/>
            <person name="Bukari Y."/>
            <person name="Amoako-Attah I."/>
            <person name="Meinhardt L.W."/>
            <person name="Bailey B.A."/>
            <person name="Cohen S.P."/>
        </authorList>
    </citation>
    <scope>NUCLEOTIDE SEQUENCE [LARGE SCALE GENOMIC DNA]</scope>
    <source>
        <strain evidence="8 9">GH-19</strain>
    </source>
</reference>
<dbReference type="Gene3D" id="1.20.1250.20">
    <property type="entry name" value="MFS general substrate transporter like domains"/>
    <property type="match status" value="1"/>
</dbReference>
<keyword evidence="2" id="KW-0813">Transport</keyword>
<feature type="transmembrane region" description="Helical" evidence="6">
    <location>
        <begin position="95"/>
        <end position="115"/>
    </location>
</feature>
<evidence type="ECO:0000256" key="3">
    <source>
        <dbReference type="ARBA" id="ARBA00022692"/>
    </source>
</evidence>
<evidence type="ECO:0000313" key="8">
    <source>
        <dbReference type="EMBL" id="KAK7466131.1"/>
    </source>
</evidence>
<dbReference type="PANTHER" id="PTHR23504">
    <property type="entry name" value="MAJOR FACILITATOR SUPERFAMILY DOMAIN-CONTAINING PROTEIN 10"/>
    <property type="match status" value="1"/>
</dbReference>
<feature type="transmembrane region" description="Helical" evidence="6">
    <location>
        <begin position="200"/>
        <end position="222"/>
    </location>
</feature>
<comment type="caution">
    <text evidence="8">The sequence shown here is derived from an EMBL/GenBank/DDBJ whole genome shotgun (WGS) entry which is preliminary data.</text>
</comment>
<feature type="transmembrane region" description="Helical" evidence="6">
    <location>
        <begin position="153"/>
        <end position="175"/>
    </location>
</feature>
<feature type="transmembrane region" description="Helical" evidence="6">
    <location>
        <begin position="24"/>
        <end position="47"/>
    </location>
</feature>
<comment type="subcellular location">
    <subcellularLocation>
        <location evidence="1">Membrane</location>
        <topology evidence="1">Multi-pass membrane protein</topology>
    </subcellularLocation>
</comment>
<evidence type="ECO:0000259" key="7">
    <source>
        <dbReference type="PROSITE" id="PS50850"/>
    </source>
</evidence>
<proteinExistence type="predicted"/>
<accession>A0ABR1JS06</accession>
<dbReference type="InterPro" id="IPR001958">
    <property type="entry name" value="Tet-R_TetA/multi-R_MdtG-like"/>
</dbReference>
<feature type="domain" description="Major facilitator superfamily (MFS) profile" evidence="7">
    <location>
        <begin position="25"/>
        <end position="462"/>
    </location>
</feature>
<dbReference type="Pfam" id="PF07690">
    <property type="entry name" value="MFS_1"/>
    <property type="match status" value="1"/>
</dbReference>
<organism evidence="8 9">
    <name type="scientific">Marasmiellus scandens</name>
    <dbReference type="NCBI Taxonomy" id="2682957"/>
    <lineage>
        <taxon>Eukaryota</taxon>
        <taxon>Fungi</taxon>
        <taxon>Dikarya</taxon>
        <taxon>Basidiomycota</taxon>
        <taxon>Agaricomycotina</taxon>
        <taxon>Agaricomycetes</taxon>
        <taxon>Agaricomycetidae</taxon>
        <taxon>Agaricales</taxon>
        <taxon>Marasmiineae</taxon>
        <taxon>Omphalotaceae</taxon>
        <taxon>Marasmiellus</taxon>
    </lineage>
</organism>
<sequence>MSSLTEQAALLPTSRTAITPLPRFQVFILLMMRITEPISYTVIFPFINQMMEEVAHIPKAKVGYYAGLVESAFALVQFLFVYQWGALSDRVGRKVVALSGLVGVMISVLSFGLSTSLSMMIISRCIAGAMNGNVAVVKSMLAEITDETNQARAFALLPATYGIGSTVGPLLGGFLSHPVERYPVFEKLGFLTVFLSNYPYFLPCFVGSLCNLCAIITGSFYLEETLVRDSDPAPTISSCEPRSSTSEHEIAPAPKPSLFAPQIRRVLTTWFFLNLLNSSYQAIVPLFCYSPYADGGVNFNPSQIGLLLSINGITALLAQTLLFPELEHRLGSAKTYKLVVMFLPLVFSCLPLAHAVYPLGTKIVWLVLGSMVAAKTISNMGIVCNNLLINNSVPSRDSLGSLNGITQSTSSLARAFGPAGFTTLFALSNEYQIIRGQLVHIVLIGIAFLTFLLTLRLKNVQPAWRKSRSNR</sequence>
<keyword evidence="4 6" id="KW-1133">Transmembrane helix</keyword>
<dbReference type="PROSITE" id="PS50850">
    <property type="entry name" value="MFS"/>
    <property type="match status" value="1"/>
</dbReference>
<dbReference type="PANTHER" id="PTHR23504:SF15">
    <property type="entry name" value="MAJOR FACILITATOR SUPERFAMILY (MFS) PROFILE DOMAIN-CONTAINING PROTEIN"/>
    <property type="match status" value="1"/>
</dbReference>
<keyword evidence="5 6" id="KW-0472">Membrane</keyword>
<evidence type="ECO:0000256" key="4">
    <source>
        <dbReference type="ARBA" id="ARBA00022989"/>
    </source>
</evidence>
<keyword evidence="3 6" id="KW-0812">Transmembrane</keyword>
<dbReference type="PRINTS" id="PR01035">
    <property type="entry name" value="TCRTETA"/>
</dbReference>
<feature type="transmembrane region" description="Helical" evidence="6">
    <location>
        <begin position="271"/>
        <end position="292"/>
    </location>
</feature>
<keyword evidence="9" id="KW-1185">Reference proteome</keyword>
<feature type="transmembrane region" description="Helical" evidence="6">
    <location>
        <begin position="438"/>
        <end position="457"/>
    </location>
</feature>
<dbReference type="InterPro" id="IPR036259">
    <property type="entry name" value="MFS_trans_sf"/>
</dbReference>
<evidence type="ECO:0000256" key="2">
    <source>
        <dbReference type="ARBA" id="ARBA00022448"/>
    </source>
</evidence>
<feature type="transmembrane region" description="Helical" evidence="6">
    <location>
        <begin position="62"/>
        <end position="83"/>
    </location>
</feature>
<gene>
    <name evidence="8" type="ORF">VKT23_004856</name>
</gene>
<feature type="transmembrane region" description="Helical" evidence="6">
    <location>
        <begin position="304"/>
        <end position="323"/>
    </location>
</feature>
<evidence type="ECO:0000313" key="9">
    <source>
        <dbReference type="Proteomes" id="UP001498398"/>
    </source>
</evidence>
<dbReference type="InterPro" id="IPR011701">
    <property type="entry name" value="MFS"/>
</dbReference>
<evidence type="ECO:0000256" key="1">
    <source>
        <dbReference type="ARBA" id="ARBA00004141"/>
    </source>
</evidence>